<organism evidence="3 4">
    <name type="scientific">Bimuria novae-zelandiae CBS 107.79</name>
    <dbReference type="NCBI Taxonomy" id="1447943"/>
    <lineage>
        <taxon>Eukaryota</taxon>
        <taxon>Fungi</taxon>
        <taxon>Dikarya</taxon>
        <taxon>Ascomycota</taxon>
        <taxon>Pezizomycotina</taxon>
        <taxon>Dothideomycetes</taxon>
        <taxon>Pleosporomycetidae</taxon>
        <taxon>Pleosporales</taxon>
        <taxon>Massarineae</taxon>
        <taxon>Didymosphaeriaceae</taxon>
        <taxon>Bimuria</taxon>
    </lineage>
</organism>
<dbReference type="Gene3D" id="3.30.420.10">
    <property type="entry name" value="Ribonuclease H-like superfamily/Ribonuclease H"/>
    <property type="match status" value="1"/>
</dbReference>
<evidence type="ECO:0000313" key="3">
    <source>
        <dbReference type="EMBL" id="KAF1970895.1"/>
    </source>
</evidence>
<feature type="compositionally biased region" description="Basic and acidic residues" evidence="1">
    <location>
        <begin position="134"/>
        <end position="157"/>
    </location>
</feature>
<dbReference type="InterPro" id="IPR003165">
    <property type="entry name" value="Piwi"/>
</dbReference>
<sequence>MVVQSPKLRHQALAEYFTSTKSQDENAVQRVFGLEARSYDFKELESHYDVGECQYKGSRFGRTNRIIVPVNDRETALQVFNTLEPVKELTKTKKKVIKAEKGQVPEVVDYPVTCTIARKSVFIERKNAGPIGAEPKDEKSTDEKPKDVDPKESKRQEAAIATKSIRRRLWNCYEDSGRRQDWIAKADRSVHPDAPWYYDVRYRPFFDQTLRLCIDFDLVPTVQKDRAVSDFVIYHFPANFPTAPASMSRSLKRLLQDIRVASFPASLIAPYTPLQPEAKVGPDSIPRPIVTGKADTTKTDTIETDTIETDTIGTDTTKTDPLKTDPLKTDPLKDESERILDVSHENIKANPVRSSSEHFRLQDNKVCLEDKESDLRQLIDSTADVLIGIIDGHGMSREKYDETAAELKRVGDRKHGAVTIKFIRGQMNFEQGELKTHIDTKYPGGLIIIGAHMSQPAPGATEYCPAVAALVASKPNDPYCYRATARVQPASVIFKQTYDGALPIDVSRTSRLVQIYQPKILKLKETMEHISRTWDESSKANGSNFKEPRVVFYRDSCHEMGTKAYDKEAEEISNAYKSVFKQAKDVPLSYITVGKNSRRHIPAPQESATKGDVCDARFFFTTSEYKEEDIKHIDGNNRREEDGAKYQYVVHANGNASQMAPADLQLVTGQLNVSSQICDYTSLALPVHYAQNLARRVLSYYD</sequence>
<feature type="region of interest" description="Disordered" evidence="1">
    <location>
        <begin position="127"/>
        <end position="157"/>
    </location>
</feature>
<reference evidence="3" key="1">
    <citation type="journal article" date="2020" name="Stud. Mycol.">
        <title>101 Dothideomycetes genomes: a test case for predicting lifestyles and emergence of pathogens.</title>
        <authorList>
            <person name="Haridas S."/>
            <person name="Albert R."/>
            <person name="Binder M."/>
            <person name="Bloem J."/>
            <person name="Labutti K."/>
            <person name="Salamov A."/>
            <person name="Andreopoulos B."/>
            <person name="Baker S."/>
            <person name="Barry K."/>
            <person name="Bills G."/>
            <person name="Bluhm B."/>
            <person name="Cannon C."/>
            <person name="Castanera R."/>
            <person name="Culley D."/>
            <person name="Daum C."/>
            <person name="Ezra D."/>
            <person name="Gonzalez J."/>
            <person name="Henrissat B."/>
            <person name="Kuo A."/>
            <person name="Liang C."/>
            <person name="Lipzen A."/>
            <person name="Lutzoni F."/>
            <person name="Magnuson J."/>
            <person name="Mondo S."/>
            <person name="Nolan M."/>
            <person name="Ohm R."/>
            <person name="Pangilinan J."/>
            <person name="Park H.-J."/>
            <person name="Ramirez L."/>
            <person name="Alfaro M."/>
            <person name="Sun H."/>
            <person name="Tritt A."/>
            <person name="Yoshinaga Y."/>
            <person name="Zwiers L.-H."/>
            <person name="Turgeon B."/>
            <person name="Goodwin S."/>
            <person name="Spatafora J."/>
            <person name="Crous P."/>
            <person name="Grigoriev I."/>
        </authorList>
    </citation>
    <scope>NUCLEOTIDE SEQUENCE</scope>
    <source>
        <strain evidence="3">CBS 107.79</strain>
    </source>
</reference>
<dbReference type="InterPro" id="IPR036397">
    <property type="entry name" value="RNaseH_sf"/>
</dbReference>
<dbReference type="EMBL" id="ML976697">
    <property type="protein sequence ID" value="KAF1970895.1"/>
    <property type="molecule type" value="Genomic_DNA"/>
</dbReference>
<gene>
    <name evidence="3" type="ORF">BU23DRAFT_648718</name>
</gene>
<protein>
    <recommendedName>
        <fullName evidence="2">Piwi domain-containing protein</fullName>
    </recommendedName>
</protein>
<proteinExistence type="predicted"/>
<feature type="domain" description="Piwi" evidence="2">
    <location>
        <begin position="384"/>
        <end position="702"/>
    </location>
</feature>
<dbReference type="GO" id="GO:0003676">
    <property type="term" value="F:nucleic acid binding"/>
    <property type="evidence" value="ECO:0007669"/>
    <property type="project" value="InterPro"/>
</dbReference>
<dbReference type="Proteomes" id="UP000800036">
    <property type="component" value="Unassembled WGS sequence"/>
</dbReference>
<evidence type="ECO:0000313" key="4">
    <source>
        <dbReference type="Proteomes" id="UP000800036"/>
    </source>
</evidence>
<dbReference type="SMART" id="SM00950">
    <property type="entry name" value="Piwi"/>
    <property type="match status" value="1"/>
</dbReference>
<evidence type="ECO:0000256" key="1">
    <source>
        <dbReference type="SAM" id="MobiDB-lite"/>
    </source>
</evidence>
<dbReference type="AlphaFoldDB" id="A0A6A5V1D3"/>
<dbReference type="OrthoDB" id="3800893at2759"/>
<evidence type="ECO:0000259" key="2">
    <source>
        <dbReference type="SMART" id="SM00950"/>
    </source>
</evidence>
<dbReference type="InterPro" id="IPR012337">
    <property type="entry name" value="RNaseH-like_sf"/>
</dbReference>
<name>A0A6A5V1D3_9PLEO</name>
<dbReference type="SUPFAM" id="SSF53098">
    <property type="entry name" value="Ribonuclease H-like"/>
    <property type="match status" value="1"/>
</dbReference>
<accession>A0A6A5V1D3</accession>
<keyword evidence="4" id="KW-1185">Reference proteome</keyword>
<feature type="region of interest" description="Disordered" evidence="1">
    <location>
        <begin position="311"/>
        <end position="331"/>
    </location>
</feature>
<feature type="compositionally biased region" description="Basic and acidic residues" evidence="1">
    <location>
        <begin position="317"/>
        <end position="331"/>
    </location>
</feature>